<gene>
    <name evidence="2" type="ORF">SAY87_005106</name>
</gene>
<evidence type="ECO:0000256" key="1">
    <source>
        <dbReference type="SAM" id="MobiDB-lite"/>
    </source>
</evidence>
<dbReference type="Proteomes" id="UP001345219">
    <property type="component" value="Chromosome 4"/>
</dbReference>
<reference evidence="2 3" key="1">
    <citation type="journal article" date="2023" name="Hortic Res">
        <title>Pangenome of water caltrop reveals structural variations and asymmetric subgenome divergence after allopolyploidization.</title>
        <authorList>
            <person name="Zhang X."/>
            <person name="Chen Y."/>
            <person name="Wang L."/>
            <person name="Yuan Y."/>
            <person name="Fang M."/>
            <person name="Shi L."/>
            <person name="Lu R."/>
            <person name="Comes H.P."/>
            <person name="Ma Y."/>
            <person name="Chen Y."/>
            <person name="Huang G."/>
            <person name="Zhou Y."/>
            <person name="Zheng Z."/>
            <person name="Qiu Y."/>
        </authorList>
    </citation>
    <scope>NUCLEOTIDE SEQUENCE [LARGE SCALE GENOMIC DNA]</scope>
    <source>
        <tissue evidence="2">Roots</tissue>
    </source>
</reference>
<dbReference type="AlphaFoldDB" id="A0AAN7PP11"/>
<protein>
    <submittedName>
        <fullName evidence="2">Uncharacterized protein</fullName>
    </submittedName>
</protein>
<evidence type="ECO:0000313" key="3">
    <source>
        <dbReference type="Proteomes" id="UP001345219"/>
    </source>
</evidence>
<evidence type="ECO:0000313" key="2">
    <source>
        <dbReference type="EMBL" id="KAK4751624.1"/>
    </source>
</evidence>
<organism evidence="2 3">
    <name type="scientific">Trapa incisa</name>
    <dbReference type="NCBI Taxonomy" id="236973"/>
    <lineage>
        <taxon>Eukaryota</taxon>
        <taxon>Viridiplantae</taxon>
        <taxon>Streptophyta</taxon>
        <taxon>Embryophyta</taxon>
        <taxon>Tracheophyta</taxon>
        <taxon>Spermatophyta</taxon>
        <taxon>Magnoliopsida</taxon>
        <taxon>eudicotyledons</taxon>
        <taxon>Gunneridae</taxon>
        <taxon>Pentapetalae</taxon>
        <taxon>rosids</taxon>
        <taxon>malvids</taxon>
        <taxon>Myrtales</taxon>
        <taxon>Lythraceae</taxon>
        <taxon>Trapa</taxon>
    </lineage>
</organism>
<keyword evidence="3" id="KW-1185">Reference proteome</keyword>
<sequence>MAQHIENARLLRGKTSLQFLIPPSIRVEDAKTDRTSSGRTNVSHDDENRDGVLVPHHPPPSARLHFHSNPRVTSSSSILVDRASLWHQRCEKFAFPPPPPPDRKRPGPRRMWLPTFPLSDNIKAKYIFSFIIQKIT</sequence>
<feature type="compositionally biased region" description="Basic and acidic residues" evidence="1">
    <location>
        <begin position="28"/>
        <end position="50"/>
    </location>
</feature>
<name>A0AAN7PP11_9MYRT</name>
<comment type="caution">
    <text evidence="2">The sequence shown here is derived from an EMBL/GenBank/DDBJ whole genome shotgun (WGS) entry which is preliminary data.</text>
</comment>
<feature type="region of interest" description="Disordered" evidence="1">
    <location>
        <begin position="28"/>
        <end position="69"/>
    </location>
</feature>
<dbReference type="EMBL" id="JAXIOK010000017">
    <property type="protein sequence ID" value="KAK4751624.1"/>
    <property type="molecule type" value="Genomic_DNA"/>
</dbReference>
<proteinExistence type="predicted"/>
<accession>A0AAN7PP11</accession>